<dbReference type="GO" id="GO:0005829">
    <property type="term" value="C:cytosol"/>
    <property type="evidence" value="ECO:0007669"/>
    <property type="project" value="TreeGrafter"/>
</dbReference>
<keyword evidence="1 4" id="KW-0489">Methyltransferase</keyword>
<proteinExistence type="inferred from homology"/>
<evidence type="ECO:0000259" key="8">
    <source>
        <dbReference type="Pfam" id="PF05185"/>
    </source>
</evidence>
<feature type="binding site" evidence="6">
    <location>
        <begin position="398"/>
        <end position="399"/>
    </location>
    <ligand>
        <name>S-adenosyl-L-methionine</name>
        <dbReference type="ChEBI" id="CHEBI:59789"/>
    </ligand>
</feature>
<dbReference type="Pfam" id="PF05185">
    <property type="entry name" value="PRMT5"/>
    <property type="match status" value="1"/>
</dbReference>
<dbReference type="GO" id="GO:0032259">
    <property type="term" value="P:methylation"/>
    <property type="evidence" value="ECO:0007669"/>
    <property type="project" value="UniProtKB-KW"/>
</dbReference>
<feature type="binding site" evidence="6">
    <location>
        <position position="371"/>
    </location>
    <ligand>
        <name>S-adenosyl-L-methionine</name>
        <dbReference type="ChEBI" id="CHEBI:59789"/>
    </ligand>
</feature>
<feature type="site" description="Critical for specifying symmetric addition of methyl groups" evidence="7">
    <location>
        <position position="308"/>
    </location>
</feature>
<dbReference type="SUPFAM" id="SSF53335">
    <property type="entry name" value="S-adenosyl-L-methionine-dependent methyltransferases"/>
    <property type="match status" value="1"/>
</dbReference>
<dbReference type="Gene3D" id="3.20.20.150">
    <property type="entry name" value="Divalent-metal-dependent TIM barrel enzymes"/>
    <property type="match status" value="1"/>
</dbReference>
<protein>
    <recommendedName>
        <fullName evidence="4">Protein arginine N-methyltransferase</fullName>
    </recommendedName>
</protein>
<dbReference type="InterPro" id="IPR035248">
    <property type="entry name" value="PRMT5_C"/>
</dbReference>
<feature type="domain" description="PRMT5 TIM barrel" evidence="9">
    <location>
        <begin position="31"/>
        <end position="271"/>
    </location>
</feature>
<feature type="binding site" evidence="6">
    <location>
        <begin position="314"/>
        <end position="315"/>
    </location>
    <ligand>
        <name>S-adenosyl-L-methionine</name>
        <dbReference type="ChEBI" id="CHEBI:59789"/>
    </ligand>
</feature>
<dbReference type="Pfam" id="PF17285">
    <property type="entry name" value="PRMT5_TIM"/>
    <property type="match status" value="1"/>
</dbReference>
<evidence type="ECO:0000256" key="2">
    <source>
        <dbReference type="ARBA" id="ARBA00022679"/>
    </source>
</evidence>
<dbReference type="AlphaFoldDB" id="A0AAV0VLK6"/>
<gene>
    <name evidence="11" type="ORF">MEUPH1_LOCUS1550</name>
</gene>
<dbReference type="Gene3D" id="3.40.50.150">
    <property type="entry name" value="Vaccinia Virus protein VP39"/>
    <property type="match status" value="1"/>
</dbReference>
<dbReference type="InterPro" id="IPR007857">
    <property type="entry name" value="Arg_MeTrfase_PRMT5"/>
</dbReference>
<dbReference type="PANTHER" id="PTHR10738:SF0">
    <property type="entry name" value="PROTEIN ARGININE N-METHYLTRANSFERASE 5"/>
    <property type="match status" value="1"/>
</dbReference>
<dbReference type="Pfam" id="PF17286">
    <property type="entry name" value="PRMT5_C"/>
    <property type="match status" value="1"/>
</dbReference>
<keyword evidence="3 4" id="KW-0949">S-adenosyl-L-methionine</keyword>
<evidence type="ECO:0000313" key="11">
    <source>
        <dbReference type="EMBL" id="CAI6344415.1"/>
    </source>
</evidence>
<dbReference type="CDD" id="cd02440">
    <property type="entry name" value="AdoMet_MTases"/>
    <property type="match status" value="1"/>
</dbReference>
<dbReference type="Proteomes" id="UP001160148">
    <property type="component" value="Unassembled WGS sequence"/>
</dbReference>
<feature type="binding site" evidence="6">
    <location>
        <position position="305"/>
    </location>
    <ligand>
        <name>S-adenosyl-L-methionine</name>
        <dbReference type="ChEBI" id="CHEBI:59789"/>
    </ligand>
</feature>
<evidence type="ECO:0000259" key="10">
    <source>
        <dbReference type="Pfam" id="PF17286"/>
    </source>
</evidence>
<dbReference type="InterPro" id="IPR035247">
    <property type="entry name" value="PRMT5_TIM"/>
</dbReference>
<feature type="active site" description="Proton donor/acceptor" evidence="5">
    <location>
        <position position="423"/>
    </location>
</feature>
<dbReference type="InterPro" id="IPR035075">
    <property type="entry name" value="PRMT5"/>
</dbReference>
<keyword evidence="2 4" id="KW-0808">Transferase</keyword>
<evidence type="ECO:0000256" key="7">
    <source>
        <dbReference type="PIRSR" id="PIRSR015894-3"/>
    </source>
</evidence>
<feature type="domain" description="PRMT5 oligomerisation" evidence="10">
    <location>
        <begin position="446"/>
        <end position="616"/>
    </location>
</feature>
<evidence type="ECO:0000313" key="12">
    <source>
        <dbReference type="Proteomes" id="UP001160148"/>
    </source>
</evidence>
<evidence type="ECO:0000259" key="9">
    <source>
        <dbReference type="Pfam" id="PF17285"/>
    </source>
</evidence>
<comment type="caution">
    <text evidence="11">The sequence shown here is derived from an EMBL/GenBank/DDBJ whole genome shotgun (WGS) entry which is preliminary data.</text>
</comment>
<comment type="similarity">
    <text evidence="4">Belongs to the class I-like SAM-binding methyltransferase superfamily.</text>
</comment>
<dbReference type="GO" id="GO:0005634">
    <property type="term" value="C:nucleus"/>
    <property type="evidence" value="ECO:0007669"/>
    <property type="project" value="TreeGrafter"/>
</dbReference>
<dbReference type="InterPro" id="IPR029063">
    <property type="entry name" value="SAM-dependent_MTases_sf"/>
</dbReference>
<evidence type="ECO:0000256" key="1">
    <source>
        <dbReference type="ARBA" id="ARBA00022603"/>
    </source>
</evidence>
<dbReference type="FunFam" id="2.70.160.11:FF:000003">
    <property type="entry name" value="Protein arginine N-methyltransferase 5"/>
    <property type="match status" value="1"/>
</dbReference>
<sequence>MTTSKSQIKFGFDFTSVPDLVACIQKLTDWGYSYACIPLVHAKLTPDASNLDRSALVSRADVILQAETWNRVVVKLSPHLDLDSEDAVARDRDAELFRQEVSYASYLNVSAIMFRLPLDGCMPNLARLVNVALHDNVFVNFYVQVPMCSGSGANENGISSDNNGCGATDTWKLWSAFSAACDYHRSVCLALELSVDLPDEQELDRWLGEPIKAVIAPTSIFLTNKMGFPVLSRPHQTFVNKLFDLDACIFISGESNQNMKPYFEYLSYIHDNNKSDKLYSYSYAYEDLLQVPLQPLINNLDNNVYAVFEQDPIKYQQYEKAITRALTDKVKSSSTEVLTVCVVGAGRGPLVNASLKASDNSKVAIKVYAIEKNENALHVLNYNNDNYWHNLVTVVCADMRTWKFEEKCDILVSELLGSFGDNELSPECLDGAQKFLKEDGVCIPSSYTSYLSPLQSQTLFSNMKMFKSNTPMDNLHENAEQIYVVNMRNMYIISPAQPLFTFDHPRCDLERNNNRYTTLTFDIKQDCILHGFAGYFNAVLYKDVNISIEPSTFSTGMFSWYPAYIPIKSSITLKKDEQLKVHFWRLSDTSKVWYEWSISKPNSMPVHNPNARSYSMQLH</sequence>
<dbReference type="PIRSF" id="PIRSF015894">
    <property type="entry name" value="Skb1_MeTrfase"/>
    <property type="match status" value="1"/>
</dbReference>
<reference evidence="11 12" key="1">
    <citation type="submission" date="2023-01" db="EMBL/GenBank/DDBJ databases">
        <authorList>
            <person name="Whitehead M."/>
        </authorList>
    </citation>
    <scope>NUCLEOTIDE SEQUENCE [LARGE SCALE GENOMIC DNA]</scope>
</reference>
<evidence type="ECO:0000256" key="5">
    <source>
        <dbReference type="PIRSR" id="PIRSR015894-1"/>
    </source>
</evidence>
<feature type="domain" description="PRMT5 arginine-N-methyltransferase" evidence="8">
    <location>
        <begin position="281"/>
        <end position="443"/>
    </location>
</feature>
<keyword evidence="12" id="KW-1185">Reference proteome</keyword>
<dbReference type="GO" id="GO:0016274">
    <property type="term" value="F:protein-arginine N-methyltransferase activity"/>
    <property type="evidence" value="ECO:0007669"/>
    <property type="project" value="InterPro"/>
</dbReference>
<dbReference type="InterPro" id="IPR025799">
    <property type="entry name" value="Arg_MeTrfase"/>
</dbReference>
<evidence type="ECO:0000256" key="4">
    <source>
        <dbReference type="PIRNR" id="PIRNR015894"/>
    </source>
</evidence>
<accession>A0AAV0VLK6</accession>
<dbReference type="EMBL" id="CARXXK010000001">
    <property type="protein sequence ID" value="CAI6344415.1"/>
    <property type="molecule type" value="Genomic_DNA"/>
</dbReference>
<name>A0AAV0VLK6_9HEMI</name>
<feature type="active site" description="Proton donor/acceptor" evidence="5">
    <location>
        <position position="414"/>
    </location>
</feature>
<dbReference type="PANTHER" id="PTHR10738">
    <property type="entry name" value="PROTEIN ARGININE N-METHYLTRANSFERASE 5"/>
    <property type="match status" value="1"/>
</dbReference>
<organism evidence="11 12">
    <name type="scientific">Macrosiphum euphorbiae</name>
    <name type="common">potato aphid</name>
    <dbReference type="NCBI Taxonomy" id="13131"/>
    <lineage>
        <taxon>Eukaryota</taxon>
        <taxon>Metazoa</taxon>
        <taxon>Ecdysozoa</taxon>
        <taxon>Arthropoda</taxon>
        <taxon>Hexapoda</taxon>
        <taxon>Insecta</taxon>
        <taxon>Pterygota</taxon>
        <taxon>Neoptera</taxon>
        <taxon>Paraneoptera</taxon>
        <taxon>Hemiptera</taxon>
        <taxon>Sternorrhyncha</taxon>
        <taxon>Aphidomorpha</taxon>
        <taxon>Aphidoidea</taxon>
        <taxon>Aphididae</taxon>
        <taxon>Macrosiphini</taxon>
        <taxon>Macrosiphum</taxon>
    </lineage>
</organism>
<dbReference type="Gene3D" id="2.70.160.11">
    <property type="entry name" value="Hnrnp arginine n-methyltransferase1"/>
    <property type="match status" value="1"/>
</dbReference>
<dbReference type="GO" id="GO:0006355">
    <property type="term" value="P:regulation of DNA-templated transcription"/>
    <property type="evidence" value="ECO:0007669"/>
    <property type="project" value="TreeGrafter"/>
</dbReference>
<dbReference type="PROSITE" id="PS51678">
    <property type="entry name" value="SAM_MT_PRMT"/>
    <property type="match status" value="1"/>
</dbReference>
<evidence type="ECO:0000256" key="3">
    <source>
        <dbReference type="ARBA" id="ARBA00022691"/>
    </source>
</evidence>
<evidence type="ECO:0000256" key="6">
    <source>
        <dbReference type="PIRSR" id="PIRSR015894-2"/>
    </source>
</evidence>